<dbReference type="AlphaFoldDB" id="A0A1G2EG66"/>
<accession>A0A1G2EG66</accession>
<gene>
    <name evidence="2" type="ORF">A2896_02730</name>
</gene>
<evidence type="ECO:0000256" key="1">
    <source>
        <dbReference type="SAM" id="Phobius"/>
    </source>
</evidence>
<evidence type="ECO:0000313" key="2">
    <source>
        <dbReference type="EMBL" id="OGZ24767.1"/>
    </source>
</evidence>
<dbReference type="STRING" id="1801672.A2896_02730"/>
<keyword evidence="1" id="KW-0812">Transmembrane</keyword>
<evidence type="ECO:0000313" key="3">
    <source>
        <dbReference type="Proteomes" id="UP000178647"/>
    </source>
</evidence>
<feature type="transmembrane region" description="Helical" evidence="1">
    <location>
        <begin position="42"/>
        <end position="59"/>
    </location>
</feature>
<dbReference type="EMBL" id="MHMH01000006">
    <property type="protein sequence ID" value="OGZ24767.1"/>
    <property type="molecule type" value="Genomic_DNA"/>
</dbReference>
<dbReference type="Proteomes" id="UP000178647">
    <property type="component" value="Unassembled WGS sequence"/>
</dbReference>
<organism evidence="2 3">
    <name type="scientific">Candidatus Nealsonbacteria bacterium RIFCSPLOWO2_01_FULL_43_32</name>
    <dbReference type="NCBI Taxonomy" id="1801672"/>
    <lineage>
        <taxon>Bacteria</taxon>
        <taxon>Candidatus Nealsoniibacteriota</taxon>
    </lineage>
</organism>
<keyword evidence="1" id="KW-0472">Membrane</keyword>
<keyword evidence="1" id="KW-1133">Transmembrane helix</keyword>
<name>A0A1G2EG66_9BACT</name>
<comment type="caution">
    <text evidence="2">The sequence shown here is derived from an EMBL/GenBank/DDBJ whole genome shotgun (WGS) entry which is preliminary data.</text>
</comment>
<reference evidence="2 3" key="1">
    <citation type="journal article" date="2016" name="Nat. Commun.">
        <title>Thousands of microbial genomes shed light on interconnected biogeochemical processes in an aquifer system.</title>
        <authorList>
            <person name="Anantharaman K."/>
            <person name="Brown C.T."/>
            <person name="Hug L.A."/>
            <person name="Sharon I."/>
            <person name="Castelle C.J."/>
            <person name="Probst A.J."/>
            <person name="Thomas B.C."/>
            <person name="Singh A."/>
            <person name="Wilkins M.J."/>
            <person name="Karaoz U."/>
            <person name="Brodie E.L."/>
            <person name="Williams K.H."/>
            <person name="Hubbard S.S."/>
            <person name="Banfield J.F."/>
        </authorList>
    </citation>
    <scope>NUCLEOTIDE SEQUENCE [LARGE SCALE GENOMIC DNA]</scope>
</reference>
<sequence>MVNKRKIFDITPPSPKIVKAAKESLPKKSSGARKKFRFKKPIFMTAGVLLVGVLCFIFIKPQAEIEIWPVKETMELTTQFSPVGELMTQTQLTSQDFAATGKAVKAEKAEGVVRIYNNYSLPQTLVQNTRLWCFEGDTLKEFKTKEKVVIPSQAQLDVPVAASSAGAEYNIGPCTFSIPGLKGSPRYTSVYGKSSLPMSGGIKTEATVVNQEDLHKAERVITEKALADSKSALKNFISPEDYVLLEDAIEANVIEAKPLAGVGQAVDNFTFQAKAEAKALVFKKVESVDFAKAYVQSKITRGKELVAGSLVLSYTLKSVDLVKREMVLDLRISAVVYSAFNETLVKEDVKNFGMNDVVSALNKFPEISRAQVRIWPFWSRIVPDDISRIKIKLRLD</sequence>
<proteinExistence type="predicted"/>
<protein>
    <recommendedName>
        <fullName evidence="4">Baseplate protein J-like domain-containing protein</fullName>
    </recommendedName>
</protein>
<evidence type="ECO:0008006" key="4">
    <source>
        <dbReference type="Google" id="ProtNLM"/>
    </source>
</evidence>